<evidence type="ECO:0000256" key="11">
    <source>
        <dbReference type="SAM" id="SignalP"/>
    </source>
</evidence>
<reference evidence="12 13" key="1">
    <citation type="submission" date="2016-07" db="EMBL/GenBank/DDBJ databases">
        <title>Comparative genomics of the Campylobacter concisus group.</title>
        <authorList>
            <person name="Miller W.G."/>
            <person name="Yee E."/>
            <person name="Chapman M.H."/>
            <person name="Huynh S."/>
            <person name="Bono J.L."/>
            <person name="On S.L.W."/>
            <person name="StLeger J."/>
            <person name="Foster G."/>
            <person name="Parker C.T."/>
        </authorList>
    </citation>
    <scope>NUCLEOTIDE SEQUENCE [LARGE SCALE GENOMIC DNA]</scope>
    <source>
        <strain evidence="12 13">CCUG 21559</strain>
    </source>
</reference>
<keyword evidence="9" id="KW-0449">Lipoprotein</keyword>
<dbReference type="EMBL" id="CP012542">
    <property type="protein sequence ID" value="QCD45513.1"/>
    <property type="molecule type" value="Genomic_DNA"/>
</dbReference>
<dbReference type="InterPro" id="IPR035992">
    <property type="entry name" value="Ricin_B-like_lectins"/>
</dbReference>
<keyword evidence="7" id="KW-0564">Palmitate</keyword>
<proteinExistence type="predicted"/>
<dbReference type="GO" id="GO:0030246">
    <property type="term" value="F:carbohydrate binding"/>
    <property type="evidence" value="ECO:0007669"/>
    <property type="project" value="UniProtKB-KW"/>
</dbReference>
<dbReference type="Pfam" id="PF03498">
    <property type="entry name" value="CDtoxinA"/>
    <property type="match status" value="1"/>
</dbReference>
<keyword evidence="5" id="KW-0843">Virulence</keyword>
<organism evidence="12 13">
    <name type="scientific">Campylobacter mucosalis CCUG 21559</name>
    <dbReference type="NCBI Taxonomy" id="1032067"/>
    <lineage>
        <taxon>Bacteria</taxon>
        <taxon>Pseudomonadati</taxon>
        <taxon>Campylobacterota</taxon>
        <taxon>Epsilonproteobacteria</taxon>
        <taxon>Campylobacterales</taxon>
        <taxon>Campylobacteraceae</taxon>
        <taxon>Campylobacter</taxon>
    </lineage>
</organism>
<evidence type="ECO:0000256" key="10">
    <source>
        <dbReference type="SAM" id="MobiDB-lite"/>
    </source>
</evidence>
<accession>A0A6G5QIH5</accession>
<evidence type="ECO:0000256" key="9">
    <source>
        <dbReference type="ARBA" id="ARBA00023288"/>
    </source>
</evidence>
<dbReference type="GO" id="GO:0009279">
    <property type="term" value="C:cell outer membrane"/>
    <property type="evidence" value="ECO:0007669"/>
    <property type="project" value="UniProtKB-SubCell"/>
</dbReference>
<keyword evidence="4" id="KW-0430">Lectin</keyword>
<protein>
    <submittedName>
        <fullName evidence="12">Cytolethal distending toxin, subunit CdtA</fullName>
    </submittedName>
</protein>
<keyword evidence="6" id="KW-0472">Membrane</keyword>
<gene>
    <name evidence="12" type="primary">cdtA2</name>
    <name evidence="12" type="ORF">CMUC_1765</name>
</gene>
<dbReference type="GO" id="GO:0090729">
    <property type="term" value="F:toxin activity"/>
    <property type="evidence" value="ECO:0007669"/>
    <property type="project" value="UniProtKB-KW"/>
</dbReference>
<keyword evidence="8" id="KW-0998">Cell outer membrane</keyword>
<feature type="signal peptide" evidence="11">
    <location>
        <begin position="1"/>
        <end position="31"/>
    </location>
</feature>
<dbReference type="InterPro" id="IPR003558">
    <property type="entry name" value="CDtoxinA/C"/>
</dbReference>
<keyword evidence="2" id="KW-0800">Toxin</keyword>
<evidence type="ECO:0000313" key="13">
    <source>
        <dbReference type="Proteomes" id="UP000503264"/>
    </source>
</evidence>
<evidence type="ECO:0000256" key="6">
    <source>
        <dbReference type="ARBA" id="ARBA00023136"/>
    </source>
</evidence>
<name>A0A6G5QIH5_9BACT</name>
<evidence type="ECO:0000256" key="7">
    <source>
        <dbReference type="ARBA" id="ARBA00023139"/>
    </source>
</evidence>
<dbReference type="RefSeq" id="WP_171994216.1">
    <property type="nucleotide sequence ID" value="NZ_CP012542.1"/>
</dbReference>
<feature type="chain" id="PRO_5026216440" evidence="11">
    <location>
        <begin position="32"/>
        <end position="258"/>
    </location>
</feature>
<dbReference type="Gene3D" id="2.80.10.50">
    <property type="match status" value="1"/>
</dbReference>
<evidence type="ECO:0000256" key="8">
    <source>
        <dbReference type="ARBA" id="ARBA00023237"/>
    </source>
</evidence>
<evidence type="ECO:0000256" key="2">
    <source>
        <dbReference type="ARBA" id="ARBA00022656"/>
    </source>
</evidence>
<comment type="subcellular location">
    <subcellularLocation>
        <location evidence="1">Cell outer membrane</location>
        <topology evidence="1">Lipid-anchor</topology>
    </subcellularLocation>
</comment>
<dbReference type="PROSITE" id="PS51257">
    <property type="entry name" value="PROKAR_LIPOPROTEIN"/>
    <property type="match status" value="1"/>
</dbReference>
<sequence>MKNNMINKKTLSLLFAIFVALSISGCSTKEAELLTAKGGFLTTNLSFGTSSNNTLLAPNESKAPDRIPTPVNPVDNSPKQPSIPSDPFTLVLSLRSLDTGMPLIVNFAQRGENLNWNIREVKAFVPSMISNIKKVDHFRYLNFEYIQFVNASNIDTCLAIQESGFFGLKSCADDLERGKFETVFQLIPTTTDAVQIRSLVLGGNECISTFENPELFPWQLIGIDKCQLRQGFNIGLPKLWAIMPENRPAKILTPIGAK</sequence>
<keyword evidence="3 11" id="KW-0732">Signal</keyword>
<keyword evidence="13" id="KW-1185">Reference proteome</keyword>
<evidence type="ECO:0000256" key="4">
    <source>
        <dbReference type="ARBA" id="ARBA00022734"/>
    </source>
</evidence>
<dbReference type="CDD" id="cd23413">
    <property type="entry name" value="beta-trefoil_Ricin_CdtC"/>
    <property type="match status" value="1"/>
</dbReference>
<dbReference type="Proteomes" id="UP000503264">
    <property type="component" value="Chromosome"/>
</dbReference>
<evidence type="ECO:0000256" key="3">
    <source>
        <dbReference type="ARBA" id="ARBA00022729"/>
    </source>
</evidence>
<dbReference type="SUPFAM" id="SSF50370">
    <property type="entry name" value="Ricin B-like lectins"/>
    <property type="match status" value="1"/>
</dbReference>
<dbReference type="AlphaFoldDB" id="A0A6G5QIH5"/>
<evidence type="ECO:0000256" key="5">
    <source>
        <dbReference type="ARBA" id="ARBA00023026"/>
    </source>
</evidence>
<evidence type="ECO:0000313" key="12">
    <source>
        <dbReference type="EMBL" id="QCD45513.1"/>
    </source>
</evidence>
<feature type="region of interest" description="Disordered" evidence="10">
    <location>
        <begin position="58"/>
        <end position="82"/>
    </location>
</feature>
<evidence type="ECO:0000256" key="1">
    <source>
        <dbReference type="ARBA" id="ARBA00004459"/>
    </source>
</evidence>